<evidence type="ECO:0000313" key="4">
    <source>
        <dbReference type="Proteomes" id="UP001431572"/>
    </source>
</evidence>
<evidence type="ECO:0000313" key="2">
    <source>
        <dbReference type="EMBL" id="WJW65797.1"/>
    </source>
</evidence>
<reference evidence="2" key="2">
    <citation type="journal article" date="2024" name="Nature">
        <title>Anoxygenic phototroph of the Chloroflexota uses a type I reaction centre.</title>
        <authorList>
            <person name="Tsuji J.M."/>
            <person name="Shaw N.A."/>
            <person name="Nagashima S."/>
            <person name="Venkiteswaran J.J."/>
            <person name="Schiff S.L."/>
            <person name="Watanabe T."/>
            <person name="Fukui M."/>
            <person name="Hanada S."/>
            <person name="Tank M."/>
            <person name="Neufeld J.D."/>
        </authorList>
    </citation>
    <scope>NUCLEOTIDE SEQUENCE</scope>
    <source>
        <strain evidence="2">L227-S17</strain>
    </source>
</reference>
<dbReference type="EMBL" id="JACATZ010000001">
    <property type="protein sequence ID" value="NWJ46429.1"/>
    <property type="molecule type" value="Genomic_DNA"/>
</dbReference>
<evidence type="ECO:0000313" key="3">
    <source>
        <dbReference type="Proteomes" id="UP000521676"/>
    </source>
</evidence>
<dbReference type="Proteomes" id="UP001431572">
    <property type="component" value="Chromosome 1"/>
</dbReference>
<organism evidence="1 3">
    <name type="scientific">Candidatus Chlorohelix allophototropha</name>
    <dbReference type="NCBI Taxonomy" id="3003348"/>
    <lineage>
        <taxon>Bacteria</taxon>
        <taxon>Bacillati</taxon>
        <taxon>Chloroflexota</taxon>
        <taxon>Chloroflexia</taxon>
        <taxon>Candidatus Chloroheliales</taxon>
        <taxon>Candidatus Chloroheliaceae</taxon>
        <taxon>Candidatus Chlorohelix</taxon>
    </lineage>
</organism>
<proteinExistence type="predicted"/>
<sequence length="141" mass="15720">MELPERDYTEMKALVEKLGEQANQKGTWKPIEVHWNESDYRIEPVVNGNGFLGKTMEENCPSHHTTCRVFLKVYLLNDGDDRLVGEVHSPGCSVDAVFYGLSGTQKLLLGCGGEAYQGAILLMDASEVELEHAFAAAMRWD</sequence>
<dbReference type="AlphaFoldDB" id="A0A8T7M269"/>
<gene>
    <name evidence="1" type="ORF">HXX08_11170</name>
    <name evidence="2" type="ORF">OZ401_001576</name>
</gene>
<name>A0A8T7M269_9CHLR</name>
<keyword evidence="4" id="KW-1185">Reference proteome</keyword>
<dbReference type="Proteomes" id="UP000521676">
    <property type="component" value="Unassembled WGS sequence"/>
</dbReference>
<evidence type="ECO:0000313" key="1">
    <source>
        <dbReference type="EMBL" id="NWJ46429.1"/>
    </source>
</evidence>
<protein>
    <submittedName>
        <fullName evidence="1">Uncharacterized protein</fullName>
    </submittedName>
</protein>
<accession>A0A8T7M269</accession>
<reference evidence="1 3" key="1">
    <citation type="submission" date="2020-06" db="EMBL/GenBank/DDBJ databases">
        <title>Anoxygenic phototrophic Chloroflexota member uses a Type I reaction center.</title>
        <authorList>
            <person name="Tsuji J.M."/>
            <person name="Shaw N.A."/>
            <person name="Nagashima S."/>
            <person name="Venkiteswaran J."/>
            <person name="Schiff S.L."/>
            <person name="Hanada S."/>
            <person name="Tank M."/>
            <person name="Neufeld J.D."/>
        </authorList>
    </citation>
    <scope>NUCLEOTIDE SEQUENCE [LARGE SCALE GENOMIC DNA]</scope>
    <source>
        <strain evidence="1">L227-S17</strain>
    </source>
</reference>
<dbReference type="RefSeq" id="WP_341467682.1">
    <property type="nucleotide sequence ID" value="NZ_CP128399.1"/>
</dbReference>
<dbReference type="EMBL" id="CP128399">
    <property type="protein sequence ID" value="WJW65797.1"/>
    <property type="molecule type" value="Genomic_DNA"/>
</dbReference>